<proteinExistence type="inferred from homology"/>
<protein>
    <submittedName>
        <fullName evidence="8">GtrA family protein</fullName>
    </submittedName>
</protein>
<keyword evidence="5 6" id="KW-0472">Membrane</keyword>
<dbReference type="RefSeq" id="WP_386758209.1">
    <property type="nucleotide sequence ID" value="NZ_JBHRXK010000002.1"/>
</dbReference>
<keyword evidence="4 6" id="KW-1133">Transmembrane helix</keyword>
<evidence type="ECO:0000256" key="5">
    <source>
        <dbReference type="ARBA" id="ARBA00023136"/>
    </source>
</evidence>
<dbReference type="PANTHER" id="PTHR38459:SF1">
    <property type="entry name" value="PROPHAGE BACTOPRENOL-LINKED GLUCOSE TRANSLOCASE HOMOLOG"/>
    <property type="match status" value="1"/>
</dbReference>
<comment type="caution">
    <text evidence="8">The sequence shown here is derived from an EMBL/GenBank/DDBJ whole genome shotgun (WGS) entry which is preliminary data.</text>
</comment>
<feature type="transmembrane region" description="Helical" evidence="6">
    <location>
        <begin position="93"/>
        <end position="114"/>
    </location>
</feature>
<comment type="subcellular location">
    <subcellularLocation>
        <location evidence="1">Membrane</location>
        <topology evidence="1">Multi-pass membrane protein</topology>
    </subcellularLocation>
</comment>
<keyword evidence="9" id="KW-1185">Reference proteome</keyword>
<dbReference type="Pfam" id="PF04138">
    <property type="entry name" value="GtrA_DPMS_TM"/>
    <property type="match status" value="1"/>
</dbReference>
<dbReference type="EMBL" id="JBHRXK010000002">
    <property type="protein sequence ID" value="MFC3550446.1"/>
    <property type="molecule type" value="Genomic_DNA"/>
</dbReference>
<evidence type="ECO:0000256" key="1">
    <source>
        <dbReference type="ARBA" id="ARBA00004141"/>
    </source>
</evidence>
<feature type="domain" description="GtrA/DPMS transmembrane" evidence="7">
    <location>
        <begin position="8"/>
        <end position="116"/>
    </location>
</feature>
<dbReference type="InterPro" id="IPR051401">
    <property type="entry name" value="GtrA_CellWall_Glycosyl"/>
</dbReference>
<dbReference type="Proteomes" id="UP001595740">
    <property type="component" value="Unassembled WGS sequence"/>
</dbReference>
<comment type="similarity">
    <text evidence="2">Belongs to the GtrA family.</text>
</comment>
<evidence type="ECO:0000313" key="9">
    <source>
        <dbReference type="Proteomes" id="UP001595740"/>
    </source>
</evidence>
<feature type="transmembrane region" description="Helical" evidence="6">
    <location>
        <begin position="33"/>
        <end position="55"/>
    </location>
</feature>
<accession>A0ABV7RLC2</accession>
<dbReference type="InterPro" id="IPR007267">
    <property type="entry name" value="GtrA_DPMS_TM"/>
</dbReference>
<evidence type="ECO:0000256" key="4">
    <source>
        <dbReference type="ARBA" id="ARBA00022989"/>
    </source>
</evidence>
<dbReference type="PANTHER" id="PTHR38459">
    <property type="entry name" value="PROPHAGE BACTOPRENOL-LINKED GLUCOSE TRANSLOCASE HOMOLOG"/>
    <property type="match status" value="1"/>
</dbReference>
<feature type="transmembrane region" description="Helical" evidence="6">
    <location>
        <begin position="67"/>
        <end position="87"/>
    </location>
</feature>
<evidence type="ECO:0000313" key="8">
    <source>
        <dbReference type="EMBL" id="MFC3550446.1"/>
    </source>
</evidence>
<reference evidence="9" key="1">
    <citation type="journal article" date="2019" name="Int. J. Syst. Evol. Microbiol.">
        <title>The Global Catalogue of Microorganisms (GCM) 10K type strain sequencing project: providing services to taxonomists for standard genome sequencing and annotation.</title>
        <authorList>
            <consortium name="The Broad Institute Genomics Platform"/>
            <consortium name="The Broad Institute Genome Sequencing Center for Infectious Disease"/>
            <person name="Wu L."/>
            <person name="Ma J."/>
        </authorList>
    </citation>
    <scope>NUCLEOTIDE SEQUENCE [LARGE SCALE GENOMIC DNA]</scope>
    <source>
        <strain evidence="9">KCTC 42875</strain>
    </source>
</reference>
<evidence type="ECO:0000256" key="3">
    <source>
        <dbReference type="ARBA" id="ARBA00022692"/>
    </source>
</evidence>
<feature type="transmembrane region" description="Helical" evidence="6">
    <location>
        <begin position="7"/>
        <end position="27"/>
    </location>
</feature>
<name>A0ABV7RLC2_9GAMM</name>
<gene>
    <name evidence="8" type="ORF">ACFOLC_05400</name>
</gene>
<sequence>MITREFVRFLLVGACNTLVAYGSYLLLVRWLPYPAAWGIAYLTGIGSGYVANALLVFKKTLQRGSALAFLCIYLVQYLVNLLLLKIALDVLGLPHWLAALIAIGVTLLPTFLLVRRSMGRRAAGAPS</sequence>
<organism evidence="8 9">
    <name type="scientific">Lysobacter cavernae</name>
    <dbReference type="NCBI Taxonomy" id="1685901"/>
    <lineage>
        <taxon>Bacteria</taxon>
        <taxon>Pseudomonadati</taxon>
        <taxon>Pseudomonadota</taxon>
        <taxon>Gammaproteobacteria</taxon>
        <taxon>Lysobacterales</taxon>
        <taxon>Lysobacteraceae</taxon>
        <taxon>Lysobacter</taxon>
    </lineage>
</organism>
<evidence type="ECO:0000259" key="7">
    <source>
        <dbReference type="Pfam" id="PF04138"/>
    </source>
</evidence>
<evidence type="ECO:0000256" key="2">
    <source>
        <dbReference type="ARBA" id="ARBA00009399"/>
    </source>
</evidence>
<keyword evidence="3 6" id="KW-0812">Transmembrane</keyword>
<evidence type="ECO:0000256" key="6">
    <source>
        <dbReference type="SAM" id="Phobius"/>
    </source>
</evidence>